<dbReference type="HOGENOM" id="CLU_076357_0_0_0"/>
<sequence length="295" mass="31446">MQLPVETTPTSAALPGTPVSETALLTRICVSRPYFALDKLRAHEGRFYATAAADLPLGREVGPMSSAEISRHAAIAGLCGAALAQGDDDRRFYLAQRAEFYALPSAAPYGTPVSFCAQLEDLNKRSARSSITASVGDEPLARLEVSYTILTEYAFRRLFRHRARATAPRARMCAALPGRLSVTDTASYEVPAVPEAACAGHFASYPALPVALLVGQLGDTASHLLATGAFRGVRASVVASDLCWAGEAARFEVRRAPEAFADERALLATGIAGFDCRVLAGEREVCTAKMLLEPR</sequence>
<dbReference type="KEGG" id="tra:Trad_2625"/>
<dbReference type="eggNOG" id="COG0764">
    <property type="taxonomic scope" value="Bacteria"/>
</dbReference>
<gene>
    <name evidence="1" type="ordered locus">Trad_2625</name>
</gene>
<dbReference type="OrthoDB" id="1117133at2"/>
<reference evidence="1 2" key="2">
    <citation type="journal article" date="2011" name="Stand. Genomic Sci.">
        <title>Complete genome sequence of Truepera radiovictrix type strain (RQ-24).</title>
        <authorList>
            <person name="Ivanova N."/>
            <person name="Rohde C."/>
            <person name="Munk C."/>
            <person name="Nolan M."/>
            <person name="Lucas S."/>
            <person name="Del Rio T.G."/>
            <person name="Tice H."/>
            <person name="Deshpande S."/>
            <person name="Cheng J.F."/>
            <person name="Tapia R."/>
            <person name="Han C."/>
            <person name="Goodwin L."/>
            <person name="Pitluck S."/>
            <person name="Liolios K."/>
            <person name="Mavromatis K."/>
            <person name="Mikhailova N."/>
            <person name="Pati A."/>
            <person name="Chen A."/>
            <person name="Palaniappan K."/>
            <person name="Land M."/>
            <person name="Hauser L."/>
            <person name="Chang Y.J."/>
            <person name="Jeffries C.D."/>
            <person name="Brambilla E."/>
            <person name="Rohde M."/>
            <person name="Goker M."/>
            <person name="Tindall B.J."/>
            <person name="Woyke T."/>
            <person name="Bristow J."/>
            <person name="Eisen J.A."/>
            <person name="Markowitz V."/>
            <person name="Hugenholtz P."/>
            <person name="Kyrpides N.C."/>
            <person name="Klenk H.P."/>
            <person name="Lapidus A."/>
        </authorList>
    </citation>
    <scope>NUCLEOTIDE SEQUENCE [LARGE SCALE GENOMIC DNA]</scope>
    <source>
        <strain evidence="2">DSM 17093 / CIP 108686 / LMG 22925 / RQ-24</strain>
    </source>
</reference>
<proteinExistence type="predicted"/>
<accession>D7CUE6</accession>
<evidence type="ECO:0000313" key="1">
    <source>
        <dbReference type="EMBL" id="ADI15731.1"/>
    </source>
</evidence>
<organism evidence="1 2">
    <name type="scientific">Truepera radiovictrix (strain DSM 17093 / CIP 108686 / LMG 22925 / RQ-24)</name>
    <dbReference type="NCBI Taxonomy" id="649638"/>
    <lineage>
        <taxon>Bacteria</taxon>
        <taxon>Thermotogati</taxon>
        <taxon>Deinococcota</taxon>
        <taxon>Deinococci</taxon>
        <taxon>Trueperales</taxon>
        <taxon>Trueperaceae</taxon>
        <taxon>Truepera</taxon>
    </lineage>
</organism>
<evidence type="ECO:0008006" key="3">
    <source>
        <dbReference type="Google" id="ProtNLM"/>
    </source>
</evidence>
<dbReference type="RefSeq" id="WP_013179092.1">
    <property type="nucleotide sequence ID" value="NC_014221.1"/>
</dbReference>
<dbReference type="EMBL" id="CP002049">
    <property type="protein sequence ID" value="ADI15731.1"/>
    <property type="molecule type" value="Genomic_DNA"/>
</dbReference>
<name>D7CUE6_TRURR</name>
<dbReference type="AlphaFoldDB" id="D7CUE6"/>
<evidence type="ECO:0000313" key="2">
    <source>
        <dbReference type="Proteomes" id="UP000000379"/>
    </source>
</evidence>
<reference evidence="2" key="1">
    <citation type="submission" date="2010-05" db="EMBL/GenBank/DDBJ databases">
        <title>The complete genome of Truepera radiovictris DSM 17093.</title>
        <authorList>
            <consortium name="US DOE Joint Genome Institute (JGI-PGF)"/>
            <person name="Lucas S."/>
            <person name="Copeland A."/>
            <person name="Lapidus A."/>
            <person name="Glavina del Rio T."/>
            <person name="Dalin E."/>
            <person name="Tice H."/>
            <person name="Bruce D."/>
            <person name="Goodwin L."/>
            <person name="Pitluck S."/>
            <person name="Kyrpides N."/>
            <person name="Mavromatis K."/>
            <person name="Ovchinnikova G."/>
            <person name="Munk A.C."/>
            <person name="Detter J.C."/>
            <person name="Han C."/>
            <person name="Tapia R."/>
            <person name="Land M."/>
            <person name="Hauser L."/>
            <person name="Markowitz V."/>
            <person name="Cheng J.-F."/>
            <person name="Hugenholtz P."/>
            <person name="Woyke T."/>
            <person name="Wu D."/>
            <person name="Tindall B."/>
            <person name="Pomrenke H.G."/>
            <person name="Brambilla E."/>
            <person name="Klenk H.-P."/>
            <person name="Eisen J.A."/>
        </authorList>
    </citation>
    <scope>NUCLEOTIDE SEQUENCE [LARGE SCALE GENOMIC DNA]</scope>
    <source>
        <strain evidence="2">DSM 17093 / CIP 108686 / LMG 22925 / RQ-24</strain>
    </source>
</reference>
<protein>
    <recommendedName>
        <fullName evidence="3">A-factor biosynthesis hotdog domain-containing protein</fullName>
    </recommendedName>
</protein>
<dbReference type="STRING" id="649638.Trad_2625"/>
<keyword evidence="2" id="KW-1185">Reference proteome</keyword>
<dbReference type="Proteomes" id="UP000000379">
    <property type="component" value="Chromosome"/>
</dbReference>